<dbReference type="InterPro" id="IPR050173">
    <property type="entry name" value="ABC_transporter_C-like"/>
</dbReference>
<dbReference type="SUPFAM" id="SSF52540">
    <property type="entry name" value="P-loop containing nucleoside triphosphate hydrolases"/>
    <property type="match status" value="2"/>
</dbReference>
<feature type="transmembrane region" description="Helical" evidence="10">
    <location>
        <begin position="559"/>
        <end position="581"/>
    </location>
</feature>
<dbReference type="Proteomes" id="UP000807306">
    <property type="component" value="Unassembled WGS sequence"/>
</dbReference>
<keyword evidence="14" id="KW-1185">Reference proteome</keyword>
<dbReference type="PROSITE" id="PS50929">
    <property type="entry name" value="ABC_TM1F"/>
    <property type="match status" value="2"/>
</dbReference>
<reference evidence="13" key="1">
    <citation type="submission" date="2020-11" db="EMBL/GenBank/DDBJ databases">
        <authorList>
            <consortium name="DOE Joint Genome Institute"/>
            <person name="Ahrendt S."/>
            <person name="Riley R."/>
            <person name="Andreopoulos W."/>
            <person name="Labutti K."/>
            <person name="Pangilinan J."/>
            <person name="Ruiz-Duenas F.J."/>
            <person name="Barrasa J.M."/>
            <person name="Sanchez-Garcia M."/>
            <person name="Camarero S."/>
            <person name="Miyauchi S."/>
            <person name="Serrano A."/>
            <person name="Linde D."/>
            <person name="Babiker R."/>
            <person name="Drula E."/>
            <person name="Ayuso-Fernandez I."/>
            <person name="Pacheco R."/>
            <person name="Padilla G."/>
            <person name="Ferreira P."/>
            <person name="Barriuso J."/>
            <person name="Kellner H."/>
            <person name="Castanera R."/>
            <person name="Alfaro M."/>
            <person name="Ramirez L."/>
            <person name="Pisabarro A.G."/>
            <person name="Kuo A."/>
            <person name="Tritt A."/>
            <person name="Lipzen A."/>
            <person name="He G."/>
            <person name="Yan M."/>
            <person name="Ng V."/>
            <person name="Cullen D."/>
            <person name="Martin F."/>
            <person name="Rosso M.-N."/>
            <person name="Henrissat B."/>
            <person name="Hibbett D."/>
            <person name="Martinez A.T."/>
            <person name="Grigoriev I.V."/>
        </authorList>
    </citation>
    <scope>NUCLEOTIDE SEQUENCE</scope>
    <source>
        <strain evidence="13">CBS 506.95</strain>
    </source>
</reference>
<dbReference type="OrthoDB" id="6500128at2759"/>
<comment type="subcellular location">
    <subcellularLocation>
        <location evidence="1">Membrane</location>
        <topology evidence="1">Multi-pass membrane protein</topology>
    </subcellularLocation>
</comment>
<dbReference type="Pfam" id="PF00005">
    <property type="entry name" value="ABC_tran"/>
    <property type="match status" value="2"/>
</dbReference>
<keyword evidence="7 10" id="KW-1133">Transmembrane helix</keyword>
<evidence type="ECO:0000256" key="4">
    <source>
        <dbReference type="ARBA" id="ARBA00022737"/>
    </source>
</evidence>
<feature type="transmembrane region" description="Helical" evidence="10">
    <location>
        <begin position="148"/>
        <end position="170"/>
    </location>
</feature>
<evidence type="ECO:0000256" key="7">
    <source>
        <dbReference type="ARBA" id="ARBA00022989"/>
    </source>
</evidence>
<evidence type="ECO:0000256" key="1">
    <source>
        <dbReference type="ARBA" id="ARBA00004141"/>
    </source>
</evidence>
<dbReference type="FunFam" id="1.20.1560.10:FF:000013">
    <property type="entry name" value="ABC transporter C family member 2"/>
    <property type="match status" value="1"/>
</dbReference>
<evidence type="ECO:0000313" key="13">
    <source>
        <dbReference type="EMBL" id="KAF9533294.1"/>
    </source>
</evidence>
<feature type="region of interest" description="Disordered" evidence="9">
    <location>
        <begin position="389"/>
        <end position="427"/>
    </location>
</feature>
<dbReference type="InterPro" id="IPR003593">
    <property type="entry name" value="AAA+_ATPase"/>
</dbReference>
<feature type="domain" description="ABC transporter" evidence="11">
    <location>
        <begin position="1328"/>
        <end position="1607"/>
    </location>
</feature>
<feature type="region of interest" description="Disordered" evidence="9">
    <location>
        <begin position="1447"/>
        <end position="1488"/>
    </location>
</feature>
<dbReference type="GO" id="GO:0005524">
    <property type="term" value="F:ATP binding"/>
    <property type="evidence" value="ECO:0007669"/>
    <property type="project" value="UniProtKB-KW"/>
</dbReference>
<dbReference type="SMART" id="SM00382">
    <property type="entry name" value="AAA"/>
    <property type="match status" value="2"/>
</dbReference>
<dbReference type="Gene3D" id="3.40.50.300">
    <property type="entry name" value="P-loop containing nucleotide triphosphate hydrolases"/>
    <property type="match status" value="2"/>
</dbReference>
<feature type="compositionally biased region" description="Low complexity" evidence="9">
    <location>
        <begin position="1452"/>
        <end position="1465"/>
    </location>
</feature>
<keyword evidence="8 10" id="KW-0472">Membrane</keyword>
<keyword evidence="3 10" id="KW-0812">Transmembrane</keyword>
<feature type="transmembrane region" description="Helical" evidence="10">
    <location>
        <begin position="1043"/>
        <end position="1065"/>
    </location>
</feature>
<accession>A0A9P6EQM0</accession>
<evidence type="ECO:0000256" key="3">
    <source>
        <dbReference type="ARBA" id="ARBA00022692"/>
    </source>
</evidence>
<dbReference type="PANTHER" id="PTHR24223:SF415">
    <property type="entry name" value="FI20190P1"/>
    <property type="match status" value="1"/>
</dbReference>
<feature type="transmembrane region" description="Helical" evidence="10">
    <location>
        <begin position="1228"/>
        <end position="1252"/>
    </location>
</feature>
<keyword evidence="4" id="KW-0677">Repeat</keyword>
<dbReference type="PROSITE" id="PS50893">
    <property type="entry name" value="ABC_TRANSPORTER_2"/>
    <property type="match status" value="2"/>
</dbReference>
<dbReference type="InterPro" id="IPR017871">
    <property type="entry name" value="ABC_transporter-like_CS"/>
</dbReference>
<feature type="transmembrane region" description="Helical" evidence="10">
    <location>
        <begin position="90"/>
        <end position="112"/>
    </location>
</feature>
<dbReference type="PROSITE" id="PS00211">
    <property type="entry name" value="ABC_TRANSPORTER_1"/>
    <property type="match status" value="2"/>
</dbReference>
<feature type="domain" description="ABC transporter" evidence="11">
    <location>
        <begin position="697"/>
        <end position="931"/>
    </location>
</feature>
<dbReference type="SUPFAM" id="SSF90123">
    <property type="entry name" value="ABC transporter transmembrane region"/>
    <property type="match status" value="2"/>
</dbReference>
<evidence type="ECO:0000256" key="10">
    <source>
        <dbReference type="SAM" id="Phobius"/>
    </source>
</evidence>
<dbReference type="CDD" id="cd18604">
    <property type="entry name" value="ABC_6TM_VMR1_D2_like"/>
    <property type="match status" value="1"/>
</dbReference>
<evidence type="ECO:0000256" key="5">
    <source>
        <dbReference type="ARBA" id="ARBA00022741"/>
    </source>
</evidence>
<feature type="transmembrane region" description="Helical" evidence="10">
    <location>
        <begin position="477"/>
        <end position="496"/>
    </location>
</feature>
<dbReference type="CDD" id="cd03244">
    <property type="entry name" value="ABCC_MRP_domain2"/>
    <property type="match status" value="1"/>
</dbReference>
<keyword evidence="5" id="KW-0547">Nucleotide-binding</keyword>
<dbReference type="InterPro" id="IPR027417">
    <property type="entry name" value="P-loop_NTPase"/>
</dbReference>
<feature type="transmembrane region" description="Helical" evidence="10">
    <location>
        <begin position="454"/>
        <end position="471"/>
    </location>
</feature>
<feature type="transmembrane region" description="Helical" evidence="10">
    <location>
        <begin position="1128"/>
        <end position="1147"/>
    </location>
</feature>
<evidence type="ECO:0000259" key="11">
    <source>
        <dbReference type="PROSITE" id="PS50893"/>
    </source>
</evidence>
<dbReference type="PANTHER" id="PTHR24223">
    <property type="entry name" value="ATP-BINDING CASSETTE SUB-FAMILY C"/>
    <property type="match status" value="1"/>
</dbReference>
<dbReference type="EMBL" id="MU157829">
    <property type="protein sequence ID" value="KAF9533294.1"/>
    <property type="molecule type" value="Genomic_DNA"/>
</dbReference>
<protein>
    <submittedName>
        <fullName evidence="13">Uncharacterized protein</fullName>
    </submittedName>
</protein>
<dbReference type="Pfam" id="PF00664">
    <property type="entry name" value="ABC_membrane"/>
    <property type="match status" value="2"/>
</dbReference>
<dbReference type="Gene3D" id="1.20.1560.10">
    <property type="entry name" value="ABC transporter type 1, transmembrane domain"/>
    <property type="match status" value="2"/>
</dbReference>
<dbReference type="GO" id="GO:0016887">
    <property type="term" value="F:ATP hydrolysis activity"/>
    <property type="evidence" value="ECO:0007669"/>
    <property type="project" value="InterPro"/>
</dbReference>
<evidence type="ECO:0000256" key="8">
    <source>
        <dbReference type="ARBA" id="ARBA00023136"/>
    </source>
</evidence>
<comment type="caution">
    <text evidence="13">The sequence shown here is derived from an EMBL/GenBank/DDBJ whole genome shotgun (WGS) entry which is preliminary data.</text>
</comment>
<feature type="transmembrane region" description="Helical" evidence="10">
    <location>
        <begin position="118"/>
        <end position="136"/>
    </location>
</feature>
<dbReference type="InterPro" id="IPR003439">
    <property type="entry name" value="ABC_transporter-like_ATP-bd"/>
</dbReference>
<keyword evidence="2" id="KW-0813">Transport</keyword>
<feature type="domain" description="ABC transmembrane type-1" evidence="12">
    <location>
        <begin position="1045"/>
        <end position="1285"/>
    </location>
</feature>
<feature type="transmembrane region" description="Helical" evidence="10">
    <location>
        <begin position="20"/>
        <end position="40"/>
    </location>
</feature>
<feature type="transmembrane region" description="Helical" evidence="10">
    <location>
        <begin position="587"/>
        <end position="606"/>
    </location>
</feature>
<evidence type="ECO:0000256" key="2">
    <source>
        <dbReference type="ARBA" id="ARBA00022448"/>
    </source>
</evidence>
<feature type="transmembrane region" description="Helical" evidence="10">
    <location>
        <begin position="1258"/>
        <end position="1277"/>
    </location>
</feature>
<dbReference type="CDD" id="cd18596">
    <property type="entry name" value="ABC_6TM_VMR1_D1_like"/>
    <property type="match status" value="1"/>
</dbReference>
<dbReference type="CDD" id="cd03250">
    <property type="entry name" value="ABCC_MRP_domain1"/>
    <property type="match status" value="1"/>
</dbReference>
<gene>
    <name evidence="13" type="ORF">CPB83DRAFT_880389</name>
</gene>
<feature type="transmembrane region" description="Helical" evidence="10">
    <location>
        <begin position="182"/>
        <end position="203"/>
    </location>
</feature>
<sequence length="1625" mass="181452">MWFCAGSGYLNFWDPCIQAFWSSILPTGLVFVFCLAAIPLPRAAQQLVLPLISPLKHFLTIQEAEALEREIPEGRFEVETSNLVPLWPTFVLAFVGTIEWLCWIAAGVYGLYEQDTNSWMTILPFFVALSWFYTIIRQFFNQAVTPPFDIFALYIVLFSGSILRLGGLLFDYIVFGNPLPSTFTLAAHLVNLLAILSLLVIILNMPLSLPSSRVNPKDIGQTVSAEDYTSLWGWITFSWIYPLIRRGRYSTLNEDDVWDLSPTSRSRLIFTKFSSLRCQTLLQRLWLSNSRDLIIDFVLTLLCVGLNYSGPFFLKRILDSVDTAYPTPESRTKAYIYAFLAFGVSLLKAQTEAQHLWYGRRASIRIRSELMASIYDKALKRKDYSGLVDTNKDNQNSSSQKGDELKDKLNKGGKSTRDISSKSHEPKAGADVGKIVNLMAGDTNRIARTVSSAYFIYAAPFEIMVAGLFLYQLLGLSAFAGLVVLVVVWPINNLIARRSVRNQKGSLVAGDKRMSVVNELISAIKFVKLFAWEEKWIAKTMDAREVEIKWITNTRTNQVFFHLLWTCAPIFVSIVSFFTYVMQGNELTIGVAFTAIALFNMVRAPLNVIPGWIVQIIQTNVALKRISVFLDEEEVDEQVSSLKTKIYSDIPLDEGFGMENASFKWNDTTRTKPRNSPASSASSLTTDHPSTSINGGSSTQSTSHEGSNAFELRDIDIKFPDGQLTVVTGPTASGKTALLLAVLGELTLLDGRILMTKDPSRVDENGLMHSISYCSQSPWLRHQSIKDNILFDYPYEEARYNEVVECCALKPDLEMLEDGDLTEIGARGVNLSGGQKARVALARAVYAQTKYVLLDDPLSAVDAHTSRFLYDKLILGSLLKNRTVVLVTHHVQLVLPGAFYYIRLLHGRVDVQGLTKDLLEQGLVEALEESDKQLVDLDLVPNDNVEKEKVSQSKKKAKKPKQLVKAEHRSVGGVKWTIYNRYLNASSYWTWIILALLVGIIQLLGIAEKLWLKTWGEAYKVDGHQVYLPMKGAEWPKAFEHPLFYVSVYAAIALGSALISVLAAIIQYTGALRASKILFRQLLIAVVRATFRFHDITPQGRMMNRFGKDIEVIDKTLVSSLQAVNTSLAGFFSAGITIVVVFPYFLIPAAFMSVAYRELALGYLNTGRDLRRMESNTRSPIFSHFGELLEGIVTVRAFSAEKRFLDDLHSKIDVTSKMWYTFWMTNRWLLLNFDVLGAISVLITTLFSISMLTNNAGLAGLCITSAMAFTLSVYWACRHWTTLELDLNAVERVVEYLDIPQEPPAVIEPNRVPAYWPSSSQSSSLLVVEKLEVQYAPDLPAVLNGISFALKAGERVGLLGRTGSGKSTLAMSILRFVDPSKGKIEIDGIDISTIGTHDLRSHLTFIPQDATLFSGTLRDNLNPFNEFTDAECIDALRRVHMINDSNTTLKRSPSSLSGESSSKASPRLESDSESGREGTEESQSTKAEVVRITKPHITLDSQVSAGGNNFSQGQRQLIAMARALLRRSSIIILDEATSSIDFETDAVIQATIREEFTTSLLLTVAHRLRTVIDYDRLIVLDKGQVVEFDTPWNLIQKSDGVFRNMCIKSGSFYELEAVARAASNT</sequence>
<evidence type="ECO:0000256" key="6">
    <source>
        <dbReference type="ARBA" id="ARBA00022840"/>
    </source>
</evidence>
<feature type="compositionally biased region" description="Basic and acidic residues" evidence="9">
    <location>
        <begin position="401"/>
        <end position="427"/>
    </location>
</feature>
<feature type="compositionally biased region" description="Basic and acidic residues" evidence="9">
    <location>
        <begin position="1466"/>
        <end position="1479"/>
    </location>
</feature>
<evidence type="ECO:0000259" key="12">
    <source>
        <dbReference type="PROSITE" id="PS50929"/>
    </source>
</evidence>
<feature type="region of interest" description="Disordered" evidence="9">
    <location>
        <begin position="664"/>
        <end position="706"/>
    </location>
</feature>
<feature type="transmembrane region" description="Helical" evidence="10">
    <location>
        <begin position="988"/>
        <end position="1007"/>
    </location>
</feature>
<dbReference type="InterPro" id="IPR011527">
    <property type="entry name" value="ABC1_TM_dom"/>
</dbReference>
<organism evidence="13 14">
    <name type="scientific">Crepidotus variabilis</name>
    <dbReference type="NCBI Taxonomy" id="179855"/>
    <lineage>
        <taxon>Eukaryota</taxon>
        <taxon>Fungi</taxon>
        <taxon>Dikarya</taxon>
        <taxon>Basidiomycota</taxon>
        <taxon>Agaricomycotina</taxon>
        <taxon>Agaricomycetes</taxon>
        <taxon>Agaricomycetidae</taxon>
        <taxon>Agaricales</taxon>
        <taxon>Agaricineae</taxon>
        <taxon>Crepidotaceae</taxon>
        <taxon>Crepidotus</taxon>
    </lineage>
</organism>
<feature type="domain" description="ABC transmembrane type-1" evidence="12">
    <location>
        <begin position="294"/>
        <end position="618"/>
    </location>
</feature>
<dbReference type="GO" id="GO:0016020">
    <property type="term" value="C:membrane"/>
    <property type="evidence" value="ECO:0007669"/>
    <property type="project" value="UniProtKB-SubCell"/>
</dbReference>
<dbReference type="InterPro" id="IPR036640">
    <property type="entry name" value="ABC1_TM_sf"/>
</dbReference>
<proteinExistence type="predicted"/>
<keyword evidence="6" id="KW-0067">ATP-binding</keyword>
<evidence type="ECO:0000313" key="14">
    <source>
        <dbReference type="Proteomes" id="UP000807306"/>
    </source>
</evidence>
<dbReference type="GO" id="GO:0140359">
    <property type="term" value="F:ABC-type transporter activity"/>
    <property type="evidence" value="ECO:0007669"/>
    <property type="project" value="InterPro"/>
</dbReference>
<evidence type="ECO:0000256" key="9">
    <source>
        <dbReference type="SAM" id="MobiDB-lite"/>
    </source>
</evidence>
<name>A0A9P6EQM0_9AGAR</name>
<feature type="transmembrane region" description="Helical" evidence="10">
    <location>
        <begin position="293"/>
        <end position="314"/>
    </location>
</feature>